<dbReference type="Gene3D" id="1.20.1280.50">
    <property type="match status" value="1"/>
</dbReference>
<organism evidence="2 3">
    <name type="scientific">Triticum urartu</name>
    <name type="common">Red wild einkorn</name>
    <name type="synonym">Crithodium urartu</name>
    <dbReference type="NCBI Taxonomy" id="4572"/>
    <lineage>
        <taxon>Eukaryota</taxon>
        <taxon>Viridiplantae</taxon>
        <taxon>Streptophyta</taxon>
        <taxon>Embryophyta</taxon>
        <taxon>Tracheophyta</taxon>
        <taxon>Spermatophyta</taxon>
        <taxon>Magnoliopsida</taxon>
        <taxon>Liliopsida</taxon>
        <taxon>Poales</taxon>
        <taxon>Poaceae</taxon>
        <taxon>BOP clade</taxon>
        <taxon>Pooideae</taxon>
        <taxon>Triticodae</taxon>
        <taxon>Triticeae</taxon>
        <taxon>Triticinae</taxon>
        <taxon>Triticum</taxon>
    </lineage>
</organism>
<dbReference type="EnsemblPlants" id="TuG1812G0400002930.01.T01">
    <property type="protein sequence ID" value="TuG1812G0400002930.01.T01.cds473348"/>
    <property type="gene ID" value="TuG1812G0400002930.01"/>
</dbReference>
<reference evidence="2" key="2">
    <citation type="submission" date="2018-03" db="EMBL/GenBank/DDBJ databases">
        <title>The Triticum urartu genome reveals the dynamic nature of wheat genome evolution.</title>
        <authorList>
            <person name="Ling H."/>
            <person name="Ma B."/>
            <person name="Shi X."/>
            <person name="Liu H."/>
            <person name="Dong L."/>
            <person name="Sun H."/>
            <person name="Cao Y."/>
            <person name="Gao Q."/>
            <person name="Zheng S."/>
            <person name="Li Y."/>
            <person name="Yu Y."/>
            <person name="Du H."/>
            <person name="Qi M."/>
            <person name="Li Y."/>
            <person name="Yu H."/>
            <person name="Cui Y."/>
            <person name="Wang N."/>
            <person name="Chen C."/>
            <person name="Wu H."/>
            <person name="Zhao Y."/>
            <person name="Zhang J."/>
            <person name="Li Y."/>
            <person name="Zhou W."/>
            <person name="Zhang B."/>
            <person name="Hu W."/>
            <person name="Eijk M."/>
            <person name="Tang J."/>
            <person name="Witsenboer H."/>
            <person name="Zhao S."/>
            <person name="Li Z."/>
            <person name="Zhang A."/>
            <person name="Wang D."/>
            <person name="Liang C."/>
        </authorList>
    </citation>
    <scope>NUCLEOTIDE SEQUENCE [LARGE SCALE GENOMIC DNA]</scope>
    <source>
        <strain evidence="2">cv. G1812</strain>
    </source>
</reference>
<evidence type="ECO:0000313" key="3">
    <source>
        <dbReference type="Proteomes" id="UP000015106"/>
    </source>
</evidence>
<dbReference type="SUPFAM" id="SSF81383">
    <property type="entry name" value="F-box domain"/>
    <property type="match status" value="1"/>
</dbReference>
<reference evidence="2" key="3">
    <citation type="submission" date="2022-06" db="UniProtKB">
        <authorList>
            <consortium name="EnsemblPlants"/>
        </authorList>
    </citation>
    <scope>IDENTIFICATION</scope>
</reference>
<proteinExistence type="predicted"/>
<dbReference type="SMART" id="SM00256">
    <property type="entry name" value="FBOX"/>
    <property type="match status" value="1"/>
</dbReference>
<sequence length="348" mass="39077">MASLTIPDELSVEIFLRIPNPADLLRASAACVSFRRLIADRSFLRQYRKLHAPPLIGLLDHERKVFYPAVPPHPSAPAAGAAALAADFSFSFLPAPATDWRVQDVLSGRVLLDRAPQHDIDNRHRLVFPELVVCDPLYRRYLLLPPIPAHLAATVKRPLWIKPHRYCETFLAPPSDSDEEASAAEETSFSVVWMAQCNAKLIAIVFSSSTGQWRAISSLSWSDLLPGLLSSTGLALFSLRQYAYGLFYWVTDWREKFLALDSRRMKFSIAEPPPEMRYLHGVDIAILESGEGRSRMFVRTEGTKYLNYTTGRNNCGSSIQWQLERTISLDSGYVLIVQQGGTYSYISA</sequence>
<dbReference type="InterPro" id="IPR036047">
    <property type="entry name" value="F-box-like_dom_sf"/>
</dbReference>
<dbReference type="AlphaFoldDB" id="A0A8R7U8J2"/>
<dbReference type="Gramene" id="TuG1812G0400002930.01.T01">
    <property type="protein sequence ID" value="TuG1812G0400002930.01.T01.cds473348"/>
    <property type="gene ID" value="TuG1812G0400002930.01"/>
</dbReference>
<keyword evidence="3" id="KW-1185">Reference proteome</keyword>
<dbReference type="PANTHER" id="PTHR31264:SF23">
    <property type="entry name" value="F-BOX DOMAIN-CONTAINING PROTEIN"/>
    <property type="match status" value="1"/>
</dbReference>
<dbReference type="Proteomes" id="UP000015106">
    <property type="component" value="Chromosome 4"/>
</dbReference>
<evidence type="ECO:0000313" key="2">
    <source>
        <dbReference type="EnsemblPlants" id="TuG1812G0400002930.01.T01.cds473348"/>
    </source>
</evidence>
<protein>
    <recommendedName>
        <fullName evidence="1">F-box domain-containing protein</fullName>
    </recommendedName>
</protein>
<dbReference type="PANTHER" id="PTHR31264">
    <property type="entry name" value="OS07G0554500 PROTEIN-RELATED"/>
    <property type="match status" value="1"/>
</dbReference>
<dbReference type="Pfam" id="PF12937">
    <property type="entry name" value="F-box-like"/>
    <property type="match status" value="1"/>
</dbReference>
<dbReference type="InterPro" id="IPR001810">
    <property type="entry name" value="F-box_dom"/>
</dbReference>
<accession>A0A8R7U8J2</accession>
<name>A0A8R7U8J2_TRIUA</name>
<reference evidence="3" key="1">
    <citation type="journal article" date="2013" name="Nature">
        <title>Draft genome of the wheat A-genome progenitor Triticum urartu.</title>
        <authorList>
            <person name="Ling H.Q."/>
            <person name="Zhao S."/>
            <person name="Liu D."/>
            <person name="Wang J."/>
            <person name="Sun H."/>
            <person name="Zhang C."/>
            <person name="Fan H."/>
            <person name="Li D."/>
            <person name="Dong L."/>
            <person name="Tao Y."/>
            <person name="Gao C."/>
            <person name="Wu H."/>
            <person name="Li Y."/>
            <person name="Cui Y."/>
            <person name="Guo X."/>
            <person name="Zheng S."/>
            <person name="Wang B."/>
            <person name="Yu K."/>
            <person name="Liang Q."/>
            <person name="Yang W."/>
            <person name="Lou X."/>
            <person name="Chen J."/>
            <person name="Feng M."/>
            <person name="Jian J."/>
            <person name="Zhang X."/>
            <person name="Luo G."/>
            <person name="Jiang Y."/>
            <person name="Liu J."/>
            <person name="Wang Z."/>
            <person name="Sha Y."/>
            <person name="Zhang B."/>
            <person name="Wu H."/>
            <person name="Tang D."/>
            <person name="Shen Q."/>
            <person name="Xue P."/>
            <person name="Zou S."/>
            <person name="Wang X."/>
            <person name="Liu X."/>
            <person name="Wang F."/>
            <person name="Yang Y."/>
            <person name="An X."/>
            <person name="Dong Z."/>
            <person name="Zhang K."/>
            <person name="Zhang X."/>
            <person name="Luo M.C."/>
            <person name="Dvorak J."/>
            <person name="Tong Y."/>
            <person name="Wang J."/>
            <person name="Yang H."/>
            <person name="Li Z."/>
            <person name="Wang D."/>
            <person name="Zhang A."/>
            <person name="Wang J."/>
        </authorList>
    </citation>
    <scope>NUCLEOTIDE SEQUENCE</scope>
    <source>
        <strain evidence="3">cv. G1812</strain>
    </source>
</reference>
<feature type="domain" description="F-box" evidence="1">
    <location>
        <begin position="6"/>
        <end position="47"/>
    </location>
</feature>
<evidence type="ECO:0000259" key="1">
    <source>
        <dbReference type="SMART" id="SM00256"/>
    </source>
</evidence>